<dbReference type="SUPFAM" id="SSF54791">
    <property type="entry name" value="Eukaryotic type KH-domain (KH-domain type I)"/>
    <property type="match status" value="1"/>
</dbReference>
<dbReference type="AlphaFoldDB" id="Q9AW78"/>
<dbReference type="InterPro" id="IPR048549">
    <property type="entry name" value="KRR1-like_KH2_euk"/>
</dbReference>
<evidence type="ECO:0000259" key="9">
    <source>
        <dbReference type="Pfam" id="PF17903"/>
    </source>
</evidence>
<evidence type="ECO:0000313" key="12">
    <source>
        <dbReference type="Proteomes" id="UP000242167"/>
    </source>
</evidence>
<evidence type="ECO:0000256" key="2">
    <source>
        <dbReference type="ARBA" id="ARBA00009344"/>
    </source>
</evidence>
<dbReference type="PANTHER" id="PTHR12581">
    <property type="entry name" value="HIV-1 REV BINDING PROTEIN 2, 3"/>
    <property type="match status" value="1"/>
</dbReference>
<keyword evidence="4" id="KW-0698">rRNA processing</keyword>
<keyword evidence="6" id="KW-0539">Nucleus</keyword>
<protein>
    <recommendedName>
        <fullName evidence="8">KRR-R motif-containing protein 1</fullName>
    </recommendedName>
</protein>
<evidence type="ECO:0000256" key="7">
    <source>
        <dbReference type="ARBA" id="ARBA00023274"/>
    </source>
</evidence>
<dbReference type="GO" id="GO:0003723">
    <property type="term" value="F:RNA binding"/>
    <property type="evidence" value="ECO:0007669"/>
    <property type="project" value="UniProtKB-KW"/>
</dbReference>
<keyword evidence="5" id="KW-0694">RNA-binding</keyword>
<accession>Q9AW78</accession>
<dbReference type="GO" id="GO:0006364">
    <property type="term" value="P:rRNA processing"/>
    <property type="evidence" value="ECO:0007669"/>
    <property type="project" value="UniProtKB-KW"/>
</dbReference>
<dbReference type="Pfam" id="PF21800">
    <property type="entry name" value="KH_KRR1_2nd"/>
    <property type="match status" value="1"/>
</dbReference>
<evidence type="ECO:0000313" key="11">
    <source>
        <dbReference type="EMBL" id="CAC26992.1"/>
    </source>
</evidence>
<dbReference type="EMBL" id="AJ010592">
    <property type="protein sequence ID" value="CAC26992.1"/>
    <property type="molecule type" value="Genomic_DNA"/>
</dbReference>
<sequence length="262" mass="30905">MNLILSNAMNKFKKSFDGINITNLIEVSCFKIKFPKYQENYIKENWHIINRIMKIRSIVVTINVNLGLVEIMNSLKGFDPYSIIKAKDFITLVCRGVPIFQASKIFKDDIFCEIIKISKFTSSRQSFLKKRKRLIGNNGVTVKTIELLTKCYILIQGNTVACMGKFRDLKWCINIITKSMTNNHPIFYLKNIQIKKKLMNDEFFKTKNWDKYLLFEKKNTLFNLESKKKELKFNDSVNIENFGNYNLFKFLDKNRLKLIDKI</sequence>
<organism evidence="11 12">
    <name type="scientific">Guillardia theta</name>
    <name type="common">Cryptophyte</name>
    <name type="synonym">Cryptomonas phi</name>
    <dbReference type="NCBI Taxonomy" id="55529"/>
    <lineage>
        <taxon>Eukaryota</taxon>
        <taxon>Cryptophyceae</taxon>
        <taxon>Pyrenomonadales</taxon>
        <taxon>Geminigeraceae</taxon>
        <taxon>Guillardia</taxon>
    </lineage>
</organism>
<comment type="similarity">
    <text evidence="2">Belongs to the KRR1 family.</text>
</comment>
<dbReference type="GO" id="GO:0000428">
    <property type="term" value="C:DNA-directed RNA polymerase complex"/>
    <property type="evidence" value="ECO:0007669"/>
    <property type="project" value="UniProtKB-KW"/>
</dbReference>
<dbReference type="InterPro" id="IPR024166">
    <property type="entry name" value="rRNA_assembly_KRR1"/>
</dbReference>
<feature type="domain" description="KRR1 small subunit processome component second KH" evidence="10">
    <location>
        <begin position="110"/>
        <end position="199"/>
    </location>
</feature>
<dbReference type="Gene3D" id="3.30.1370.10">
    <property type="entry name" value="K Homology domain, type 1"/>
    <property type="match status" value="2"/>
</dbReference>
<name>Q9AW78_GUITH</name>
<evidence type="ECO:0000256" key="3">
    <source>
        <dbReference type="ARBA" id="ARBA00022517"/>
    </source>
</evidence>
<dbReference type="GO" id="GO:0032040">
    <property type="term" value="C:small-subunit processome"/>
    <property type="evidence" value="ECO:0007669"/>
    <property type="project" value="TreeGrafter"/>
</dbReference>
<evidence type="ECO:0000256" key="4">
    <source>
        <dbReference type="ARBA" id="ARBA00022552"/>
    </source>
</evidence>
<comment type="subcellular location">
    <subcellularLocation>
        <location evidence="1">Nucleus</location>
        <location evidence="1">Nucleolus</location>
    </subcellularLocation>
</comment>
<dbReference type="CDD" id="cd22394">
    <property type="entry name" value="KH-I_KRR1_rpt2"/>
    <property type="match status" value="1"/>
</dbReference>
<reference evidence="11 12" key="1">
    <citation type="journal article" date="2001" name="Nature">
        <title>The highly reduced genome of an enslaved algal nucleus.</title>
        <authorList>
            <person name="Douglas S."/>
            <person name="Zauner S."/>
            <person name="Fraunholz M."/>
            <person name="Beaton M."/>
            <person name="Penny S."/>
            <person name="Deng L."/>
            <person name="Wu X."/>
            <person name="Reith M."/>
            <person name="Cavalier-Smith T."/>
            <person name="Maier U."/>
        </authorList>
    </citation>
    <scope>NUCLEOTIDE SEQUENCE [LARGE SCALE GENOMIC DNA]</scope>
</reference>
<keyword evidence="3" id="KW-0690">Ribosome biogenesis</keyword>
<dbReference type="InterPro" id="IPR036612">
    <property type="entry name" value="KH_dom_type_1_sf"/>
</dbReference>
<dbReference type="InterPro" id="IPR048548">
    <property type="entry name" value="KRR1-like_KH2"/>
</dbReference>
<proteinExistence type="inferred from homology"/>
<dbReference type="PANTHER" id="PTHR12581:SF0">
    <property type="entry name" value="KRR1 SMALL SUBUNIT PROCESSOME COMPONENT HOMOLOG"/>
    <property type="match status" value="1"/>
</dbReference>
<dbReference type="PIR" id="G90105">
    <property type="entry name" value="G90105"/>
</dbReference>
<dbReference type="Pfam" id="PF17903">
    <property type="entry name" value="KH_KRR1_1st"/>
    <property type="match status" value="1"/>
</dbReference>
<keyword evidence="7" id="KW-0687">Ribonucleoprotein</keyword>
<dbReference type="GeneID" id="857486"/>
<feature type="domain" description="KRR1 small subunit processome component first KH" evidence="9">
    <location>
        <begin position="28"/>
        <end position="108"/>
    </location>
</feature>
<dbReference type="RefSeq" id="XP_001713208.1">
    <property type="nucleotide sequence ID" value="XM_001713156.1"/>
</dbReference>
<evidence type="ECO:0000256" key="6">
    <source>
        <dbReference type="ARBA" id="ARBA00023242"/>
    </source>
</evidence>
<dbReference type="InterPro" id="IPR041174">
    <property type="entry name" value="KRR1-like_KH1"/>
</dbReference>
<evidence type="ECO:0000256" key="1">
    <source>
        <dbReference type="ARBA" id="ARBA00004604"/>
    </source>
</evidence>
<gene>
    <name evidence="11" type="primary">rip1</name>
</gene>
<evidence type="ECO:0000256" key="8">
    <source>
        <dbReference type="ARBA" id="ARBA00032993"/>
    </source>
</evidence>
<dbReference type="Proteomes" id="UP000242167">
    <property type="component" value="Nucleomorph 2"/>
</dbReference>
<evidence type="ECO:0000259" key="10">
    <source>
        <dbReference type="Pfam" id="PF21800"/>
    </source>
</evidence>
<evidence type="ECO:0000256" key="5">
    <source>
        <dbReference type="ARBA" id="ARBA00022884"/>
    </source>
</evidence>